<accession>A0A1B8P060</accession>
<reference evidence="3 4" key="1">
    <citation type="submission" date="2016-06" db="EMBL/GenBank/DDBJ databases">
        <title>Genome sequence of halotolerant plant growth promoting strain of Halomonas elongata HEK1 isolated from salterns of Rann of Kutch, Gujarat, India.</title>
        <authorList>
            <person name="Gaba S."/>
            <person name="Singh R.N."/>
            <person name="Abrol S."/>
            <person name="Kaushik R."/>
            <person name="Saxena A.K."/>
        </authorList>
    </citation>
    <scope>NUCLEOTIDE SEQUENCE [LARGE SCALE GENOMIC DNA]</scope>
    <source>
        <strain evidence="3 4">HEK1</strain>
    </source>
</reference>
<evidence type="ECO:0000256" key="2">
    <source>
        <dbReference type="SAM" id="Phobius"/>
    </source>
</evidence>
<comment type="caution">
    <text evidence="3">The sequence shown here is derived from an EMBL/GenBank/DDBJ whole genome shotgun (WGS) entry which is preliminary data.</text>
</comment>
<keyword evidence="2" id="KW-1133">Transmembrane helix</keyword>
<dbReference type="AlphaFoldDB" id="A0A1B8P060"/>
<evidence type="ECO:0000313" key="4">
    <source>
        <dbReference type="Proteomes" id="UP000092504"/>
    </source>
</evidence>
<evidence type="ECO:0000313" key="3">
    <source>
        <dbReference type="EMBL" id="OBX35624.1"/>
    </source>
</evidence>
<feature type="region of interest" description="Disordered" evidence="1">
    <location>
        <begin position="33"/>
        <end position="69"/>
    </location>
</feature>
<name>A0A1B8P060_HALEL</name>
<organism evidence="3 4">
    <name type="scientific">Halomonas elongata</name>
    <dbReference type="NCBI Taxonomy" id="2746"/>
    <lineage>
        <taxon>Bacteria</taxon>
        <taxon>Pseudomonadati</taxon>
        <taxon>Pseudomonadota</taxon>
        <taxon>Gammaproteobacteria</taxon>
        <taxon>Oceanospirillales</taxon>
        <taxon>Halomonadaceae</taxon>
        <taxon>Halomonas</taxon>
    </lineage>
</organism>
<dbReference type="PATRIC" id="fig|2746.7.peg.4845"/>
<protein>
    <submittedName>
        <fullName evidence="3">Uncharacterized protein</fullName>
    </submittedName>
</protein>
<dbReference type="EMBL" id="MAJD01000002">
    <property type="protein sequence ID" value="OBX35624.1"/>
    <property type="molecule type" value="Genomic_DNA"/>
</dbReference>
<feature type="transmembrane region" description="Helical" evidence="2">
    <location>
        <begin position="6"/>
        <end position="24"/>
    </location>
</feature>
<keyword evidence="2" id="KW-0472">Membrane</keyword>
<sequence>MIPFAIGYAAGVISVAVVAALLIAKGAKDLNHRGEDVHSYDSEPGINQREVPSQERSEVLPKGDRNAAR</sequence>
<keyword evidence="2" id="KW-0812">Transmembrane</keyword>
<dbReference type="Proteomes" id="UP000092504">
    <property type="component" value="Unassembled WGS sequence"/>
</dbReference>
<evidence type="ECO:0000256" key="1">
    <source>
        <dbReference type="SAM" id="MobiDB-lite"/>
    </source>
</evidence>
<feature type="compositionally biased region" description="Basic and acidic residues" evidence="1">
    <location>
        <begin position="52"/>
        <end position="69"/>
    </location>
</feature>
<proteinExistence type="predicted"/>
<gene>
    <name evidence="3" type="ORF">A8U91_04698</name>
</gene>